<keyword evidence="2" id="KW-0809">Transit peptide</keyword>
<dbReference type="InterPro" id="IPR050926">
    <property type="entry name" value="Aconitase/IPM_isomerase"/>
</dbReference>
<dbReference type="EC" id="4.2.1.3" evidence="8"/>
<dbReference type="GO" id="GO:0016853">
    <property type="term" value="F:isomerase activity"/>
    <property type="evidence" value="ECO:0007669"/>
    <property type="project" value="UniProtKB-KW"/>
</dbReference>
<dbReference type="InterPro" id="IPR018136">
    <property type="entry name" value="Aconitase_4Fe-4S_BS"/>
</dbReference>
<dbReference type="GO" id="GO:0003994">
    <property type="term" value="F:aconitate hydratase activity"/>
    <property type="evidence" value="ECO:0007669"/>
    <property type="project" value="UniProtKB-EC"/>
</dbReference>
<dbReference type="EnsemblBacteria" id="ABK76716">
    <property type="protein sequence ID" value="ABK76716"/>
    <property type="gene ID" value="CENSYa_0071"/>
</dbReference>
<evidence type="ECO:0000256" key="2">
    <source>
        <dbReference type="ARBA" id="ARBA00022946"/>
    </source>
</evidence>
<dbReference type="FunFam" id="3.30.499.10:FF:000004">
    <property type="entry name" value="Aconitate hydratase, mitochondrial"/>
    <property type="match status" value="1"/>
</dbReference>
<dbReference type="InterPro" id="IPR015932">
    <property type="entry name" value="Aconitase_dom2"/>
</dbReference>
<organism evidence="8 9">
    <name type="scientific">Cenarchaeum symbiosum (strain A)</name>
    <dbReference type="NCBI Taxonomy" id="414004"/>
    <lineage>
        <taxon>Archaea</taxon>
        <taxon>Nitrososphaerota</taxon>
        <taxon>Candidatus Cenarchaeales</taxon>
        <taxon>Candidatus Cenarchaeaceae</taxon>
        <taxon>Candidatus Cenarchaeum</taxon>
    </lineage>
</organism>
<dbReference type="SUPFAM" id="SSF52016">
    <property type="entry name" value="LeuD/IlvD-like"/>
    <property type="match status" value="1"/>
</dbReference>
<dbReference type="InterPro" id="IPR015931">
    <property type="entry name" value="Acnase/IPM_dHydase_lsu_aba_1/3"/>
</dbReference>
<dbReference type="NCBIfam" id="NF005558">
    <property type="entry name" value="PRK07229.1"/>
    <property type="match status" value="1"/>
</dbReference>
<proteinExistence type="predicted"/>
<evidence type="ECO:0000256" key="4">
    <source>
        <dbReference type="ARBA" id="ARBA00023014"/>
    </source>
</evidence>
<dbReference type="PRINTS" id="PR00415">
    <property type="entry name" value="ACONITASE"/>
</dbReference>
<name>A0RTP9_CENSY</name>
<accession>A0RTP9</accession>
<dbReference type="Gene3D" id="3.20.19.10">
    <property type="entry name" value="Aconitase, domain 4"/>
    <property type="match status" value="1"/>
</dbReference>
<evidence type="ECO:0000256" key="1">
    <source>
        <dbReference type="ARBA" id="ARBA00022723"/>
    </source>
</evidence>
<reference evidence="8 9" key="1">
    <citation type="journal article" date="2006" name="Proc. Natl. Acad. Sci. U.S.A.">
        <title>Genomic analysis of the uncultivated marine crenarchaeote Cenarchaeum symbiosum.</title>
        <authorList>
            <person name="Hallam S.J."/>
            <person name="Konstantinidis K.T."/>
            <person name="Putnam N."/>
            <person name="Schleper C."/>
            <person name="Watanabe Y."/>
            <person name="Sugahara J."/>
            <person name="Preston C."/>
            <person name="de la Torre J."/>
            <person name="Richardson P.M."/>
            <person name="DeLong E.F."/>
        </authorList>
    </citation>
    <scope>NUCLEOTIDE SEQUENCE [LARGE SCALE GENOMIC DNA]</scope>
    <source>
        <strain evidence="9">A</strain>
    </source>
</reference>
<dbReference type="GO" id="GO:0006099">
    <property type="term" value="P:tricarboxylic acid cycle"/>
    <property type="evidence" value="ECO:0007669"/>
    <property type="project" value="InterPro"/>
</dbReference>
<dbReference type="InterPro" id="IPR006248">
    <property type="entry name" value="Aconitase_mito-like"/>
</dbReference>
<keyword evidence="4" id="KW-0411">Iron-sulfur</keyword>
<protein>
    <submittedName>
        <fullName evidence="8">3-isopropylmalate isomerase/aconitase A</fullName>
        <ecNumber evidence="8">4.2.1.3</ecNumber>
    </submittedName>
</protein>
<evidence type="ECO:0000256" key="3">
    <source>
        <dbReference type="ARBA" id="ARBA00023004"/>
    </source>
</evidence>
<dbReference type="GO" id="GO:0046872">
    <property type="term" value="F:metal ion binding"/>
    <property type="evidence" value="ECO:0007669"/>
    <property type="project" value="UniProtKB-KW"/>
</dbReference>
<dbReference type="GO" id="GO:0051539">
    <property type="term" value="F:4 iron, 4 sulfur cluster binding"/>
    <property type="evidence" value="ECO:0007669"/>
    <property type="project" value="InterPro"/>
</dbReference>
<dbReference type="InterPro" id="IPR001030">
    <property type="entry name" value="Acoase/IPM_deHydtase_lsu_aba"/>
</dbReference>
<keyword evidence="3" id="KW-0408">Iron</keyword>
<dbReference type="HOGENOM" id="CLU_006714_2_2_2"/>
<evidence type="ECO:0000313" key="9">
    <source>
        <dbReference type="Proteomes" id="UP000000758"/>
    </source>
</evidence>
<dbReference type="FunFam" id="3.20.19.10:FF:000002">
    <property type="entry name" value="Aconitate hydratase, mitochondrial"/>
    <property type="match status" value="1"/>
</dbReference>
<dbReference type="InterPro" id="IPR036008">
    <property type="entry name" value="Aconitase_4Fe-4S_dom"/>
</dbReference>
<dbReference type="KEGG" id="csy:CENSYa_0071"/>
<keyword evidence="1" id="KW-0479">Metal-binding</keyword>
<dbReference type="Proteomes" id="UP000000758">
    <property type="component" value="Chromosome"/>
</dbReference>
<feature type="domain" description="Aconitase A/isopropylmalate dehydratase small subunit swivel" evidence="7">
    <location>
        <begin position="560"/>
        <end position="687"/>
    </location>
</feature>
<keyword evidence="5 8" id="KW-0456">Lyase</keyword>
<keyword evidence="8" id="KW-0413">Isomerase</keyword>
<dbReference type="PROSITE" id="PS01244">
    <property type="entry name" value="ACONITASE_2"/>
    <property type="match status" value="1"/>
</dbReference>
<gene>
    <name evidence="8" type="ordered locus">CENSYa_0071</name>
</gene>
<dbReference type="Pfam" id="PF00694">
    <property type="entry name" value="Aconitase_C"/>
    <property type="match status" value="1"/>
</dbReference>
<dbReference type="PATRIC" id="fig|414004.10.peg.60"/>
<dbReference type="STRING" id="414004.CENSYa_0071"/>
<evidence type="ECO:0000259" key="6">
    <source>
        <dbReference type="Pfam" id="PF00330"/>
    </source>
</evidence>
<dbReference type="Gene3D" id="3.40.1060.10">
    <property type="entry name" value="Aconitase, Domain 2"/>
    <property type="match status" value="1"/>
</dbReference>
<dbReference type="SUPFAM" id="SSF53732">
    <property type="entry name" value="Aconitase iron-sulfur domain"/>
    <property type="match status" value="1"/>
</dbReference>
<dbReference type="PANTHER" id="PTHR43160">
    <property type="entry name" value="ACONITATE HYDRATASE B"/>
    <property type="match status" value="1"/>
</dbReference>
<dbReference type="FunFam" id="3.30.499.10:FF:000003">
    <property type="entry name" value="Aconitate hydratase, mitochondrial"/>
    <property type="match status" value="1"/>
</dbReference>
<dbReference type="NCBIfam" id="TIGR01340">
    <property type="entry name" value="aconitase_mito"/>
    <property type="match status" value="1"/>
</dbReference>
<dbReference type="Gene3D" id="3.30.499.10">
    <property type="entry name" value="Aconitase, domain 3"/>
    <property type="match status" value="2"/>
</dbReference>
<evidence type="ECO:0000313" key="8">
    <source>
        <dbReference type="EMBL" id="ABK76716.1"/>
    </source>
</evidence>
<dbReference type="EMBL" id="DP000238">
    <property type="protein sequence ID" value="ABK76716.1"/>
    <property type="molecule type" value="Genomic_DNA"/>
</dbReference>
<evidence type="ECO:0000259" key="7">
    <source>
        <dbReference type="Pfam" id="PF00694"/>
    </source>
</evidence>
<dbReference type="InterPro" id="IPR015928">
    <property type="entry name" value="Aconitase/3IPM_dehydase_swvl"/>
</dbReference>
<dbReference type="Pfam" id="PF00330">
    <property type="entry name" value="Aconitase"/>
    <property type="match status" value="1"/>
</dbReference>
<evidence type="ECO:0000256" key="5">
    <source>
        <dbReference type="ARBA" id="ARBA00023239"/>
    </source>
</evidence>
<dbReference type="AlphaFoldDB" id="A0RTP9"/>
<dbReference type="PANTHER" id="PTHR43160:SF4">
    <property type="entry name" value="ACONITATE HYDRATASE B"/>
    <property type="match status" value="1"/>
</dbReference>
<dbReference type="FunFam" id="3.40.1060.10:FF:000001">
    <property type="entry name" value="Aconitate hydratase, mitochondrial"/>
    <property type="match status" value="1"/>
</dbReference>
<keyword evidence="9" id="KW-1185">Reference proteome</keyword>
<feature type="domain" description="Aconitase/3-isopropylmalate dehydratase large subunit alpha/beta/alpha" evidence="6">
    <location>
        <begin position="36"/>
        <end position="478"/>
    </location>
</feature>
<sequence length="754" mass="81842">MEIATTTEMVQGVYERLREGIDRYRKDAGRPLTLSEKIMAGHMVRDGTDIPVENKDYVHLTPDRVALQDVTGQMVMLQFMVTRHEETALPTTIHCDHLIRAKVEGGEDMRVSLDENSEVFRFLKSAAARYGCGFWKPGAGIIHQVVLENYAFPGGLMIGTDSHTPNAGGLGMIAVGVGGMDAAEAMAIKEWELLYPKRIGVHLTGKSSGWTSPKDVILKVVEELTVSGGTNAIVEYLGPGASTISCTGKATITNMGAEMGATCSIFPYDNRMGEYLGYTGRCGITKLANLHRELLVADPEIEEDPSKYYSRVIEIDLSRLEPHIVGPHTPDLSRPISELSDDSRKNGYIDEISAALVGSCTNSSYEDMSRAAGIAEQAKARGLQAQVPLMISPGSEQIRATIERDGQMQSLKDIGATVLANACGPCIGQWSRPELEENEENTIVSSFNRNFPGRNDGSRSTMNFIGSPELVVAMALGGRLSFNPLKDELTAADGTKFMLKPPPPAPEVPKDGFQTVEGAYVPPPADPHSVKVVIDESSERLEELETFPPWDGADLEGLRVMAKAKGKCTTDHISPAGAWLAYRGHLDHLSDNMLLGAVSAYHNEVGKGKNLLTGEMAPYHKVARAYMKAGIRWVIIGDGNYGEGSSREHAAMSPRHLGCAAVIARSFARIHETNLKKQGILALVFSDPADYEKILEDDTINIVGLKSMAPHTHVKCLVVHADGSEDTLDLSHSYSASQIGWFRAGSALNVLRDK</sequence>
<dbReference type="PROSITE" id="PS00450">
    <property type="entry name" value="ACONITASE_1"/>
    <property type="match status" value="1"/>
</dbReference>
<dbReference type="InterPro" id="IPR000573">
    <property type="entry name" value="AconitaseA/IPMdHydase_ssu_swvl"/>
</dbReference>